<dbReference type="RefSeq" id="WP_004856074.1">
    <property type="nucleotide sequence ID" value="NZ_CACVBH010000009.1"/>
</dbReference>
<evidence type="ECO:0000313" key="2">
    <source>
        <dbReference type="Proteomes" id="UP000254950"/>
    </source>
</evidence>
<dbReference type="Proteomes" id="UP000254950">
    <property type="component" value="Unassembled WGS sequence"/>
</dbReference>
<reference evidence="1 2" key="1">
    <citation type="submission" date="2018-06" db="EMBL/GenBank/DDBJ databases">
        <authorList>
            <consortium name="Pathogen Informatics"/>
            <person name="Doyle S."/>
        </authorList>
    </citation>
    <scope>NUCLEOTIDE SEQUENCE [LARGE SCALE GENOMIC DNA]</scope>
    <source>
        <strain evidence="1 2">NCTC12862</strain>
    </source>
</reference>
<organism evidence="1 2">
    <name type="scientific">Bartonella doshiae</name>
    <dbReference type="NCBI Taxonomy" id="33044"/>
    <lineage>
        <taxon>Bacteria</taxon>
        <taxon>Pseudomonadati</taxon>
        <taxon>Pseudomonadota</taxon>
        <taxon>Alphaproteobacteria</taxon>
        <taxon>Hyphomicrobiales</taxon>
        <taxon>Bartonellaceae</taxon>
        <taxon>Bartonella</taxon>
    </lineage>
</organism>
<proteinExistence type="predicted"/>
<dbReference type="EMBL" id="UFTF01000001">
    <property type="protein sequence ID" value="SUV45336.1"/>
    <property type="molecule type" value="Genomic_DNA"/>
</dbReference>
<name>A0A380ZJZ7_BARDO</name>
<dbReference type="Gene3D" id="2.60.120.1230">
    <property type="match status" value="1"/>
</dbReference>
<evidence type="ECO:0000313" key="1">
    <source>
        <dbReference type="EMBL" id="SUV45336.1"/>
    </source>
</evidence>
<dbReference type="AlphaFoldDB" id="A0A380ZJZ7"/>
<gene>
    <name evidence="1" type="ORF">NCTC12862_01071</name>
</gene>
<sequence>MVQTACNDGACINIVSNLGGIPSPHAFEVALVNGKELSAQIISDALKEVDLIVIRSEDGYWASHICFPQPSLLKWKSIFIDHRASCSSSVHVNNSVTKVIKGTQVMYMSDGNLWKVIKTH</sequence>
<accession>A0A380ZJZ7</accession>
<protein>
    <submittedName>
        <fullName evidence="1">Uncharacterized protein</fullName>
    </submittedName>
</protein>